<feature type="compositionally biased region" description="Acidic residues" evidence="2">
    <location>
        <begin position="146"/>
        <end position="160"/>
    </location>
</feature>
<feature type="coiled-coil region" evidence="1">
    <location>
        <begin position="775"/>
        <end position="823"/>
    </location>
</feature>
<dbReference type="EMBL" id="QEAP01000017">
    <property type="protein sequence ID" value="TPX77613.1"/>
    <property type="molecule type" value="Genomic_DNA"/>
</dbReference>
<dbReference type="AlphaFoldDB" id="A0A507FMZ6"/>
<dbReference type="PANTHER" id="PTHR16275">
    <property type="entry name" value="COILED-COIL DOMAIN-CONTAINING PROTEIN 40"/>
    <property type="match status" value="1"/>
</dbReference>
<evidence type="ECO:0000256" key="2">
    <source>
        <dbReference type="SAM" id="MobiDB-lite"/>
    </source>
</evidence>
<feature type="compositionally biased region" description="Polar residues" evidence="2">
    <location>
        <begin position="77"/>
        <end position="93"/>
    </location>
</feature>
<evidence type="ECO:0000313" key="4">
    <source>
        <dbReference type="Proteomes" id="UP000320333"/>
    </source>
</evidence>
<organism evidence="3 4">
    <name type="scientific">Chytriomyces confervae</name>
    <dbReference type="NCBI Taxonomy" id="246404"/>
    <lineage>
        <taxon>Eukaryota</taxon>
        <taxon>Fungi</taxon>
        <taxon>Fungi incertae sedis</taxon>
        <taxon>Chytridiomycota</taxon>
        <taxon>Chytridiomycota incertae sedis</taxon>
        <taxon>Chytridiomycetes</taxon>
        <taxon>Chytridiales</taxon>
        <taxon>Chytriomycetaceae</taxon>
        <taxon>Chytriomyces</taxon>
    </lineage>
</organism>
<dbReference type="PANTHER" id="PTHR16275:SF8">
    <property type="entry name" value="COILED-COIL DOMAIN-CONTAINING PROTEIN 40"/>
    <property type="match status" value="1"/>
</dbReference>
<dbReference type="STRING" id="246404.A0A507FMZ6"/>
<keyword evidence="4" id="KW-1185">Reference proteome</keyword>
<feature type="coiled-coil region" evidence="1">
    <location>
        <begin position="323"/>
        <end position="373"/>
    </location>
</feature>
<protein>
    <recommendedName>
        <fullName evidence="5">Coiled-coil domain-containing protein 40</fullName>
    </recommendedName>
</protein>
<proteinExistence type="predicted"/>
<keyword evidence="1" id="KW-0175">Coiled coil</keyword>
<evidence type="ECO:0000313" key="3">
    <source>
        <dbReference type="EMBL" id="TPX77613.1"/>
    </source>
</evidence>
<accession>A0A507FMZ6</accession>
<reference evidence="3 4" key="1">
    <citation type="journal article" date="2019" name="Sci. Rep.">
        <title>Comparative genomics of chytrid fungi reveal insights into the obligate biotrophic and pathogenic lifestyle of Synchytrium endobioticum.</title>
        <authorList>
            <person name="van de Vossenberg B.T.L.H."/>
            <person name="Warris S."/>
            <person name="Nguyen H.D.T."/>
            <person name="van Gent-Pelzer M.P.E."/>
            <person name="Joly D.L."/>
            <person name="van de Geest H.C."/>
            <person name="Bonants P.J.M."/>
            <person name="Smith D.S."/>
            <person name="Levesque C.A."/>
            <person name="van der Lee T.A.J."/>
        </authorList>
    </citation>
    <scope>NUCLEOTIDE SEQUENCE [LARGE SCALE GENOMIC DNA]</scope>
    <source>
        <strain evidence="3 4">CBS 675.73</strain>
    </source>
</reference>
<evidence type="ECO:0008006" key="5">
    <source>
        <dbReference type="Google" id="ProtNLM"/>
    </source>
</evidence>
<feature type="coiled-coil region" evidence="1">
    <location>
        <begin position="694"/>
        <end position="749"/>
    </location>
</feature>
<feature type="compositionally biased region" description="Acidic residues" evidence="2">
    <location>
        <begin position="172"/>
        <end position="184"/>
    </location>
</feature>
<name>A0A507FMZ6_9FUNG</name>
<evidence type="ECO:0000256" key="1">
    <source>
        <dbReference type="SAM" id="Coils"/>
    </source>
</evidence>
<gene>
    <name evidence="3" type="ORF">CcCBS67573_g01099</name>
</gene>
<dbReference type="InterPro" id="IPR037386">
    <property type="entry name" value="CCDC40"/>
</dbReference>
<comment type="caution">
    <text evidence="3">The sequence shown here is derived from an EMBL/GenBank/DDBJ whole genome shotgun (WGS) entry which is preliminary data.</text>
</comment>
<dbReference type="GO" id="GO:0035082">
    <property type="term" value="P:axoneme assembly"/>
    <property type="evidence" value="ECO:0007669"/>
    <property type="project" value="InterPro"/>
</dbReference>
<feature type="region of interest" description="Disordered" evidence="2">
    <location>
        <begin position="1"/>
        <end position="106"/>
    </location>
</feature>
<dbReference type="Proteomes" id="UP000320333">
    <property type="component" value="Unassembled WGS sequence"/>
</dbReference>
<sequence length="1038" mass="119096">MNSDQDDPIQQPESPDEADSTAPNKEVDLPTLPTKEEPERRTSSYQVESVEQIMAKYGSSTTSISKQEDNDADPVPSSGSQRTSHWASANNQGDFARYDTEVTPGAGTSVEAAPQIQQLMNATSPAVESAKSGARSLAGTAKPETEIWDDMDEEEEELGDNELQAKGSQSNELEDEDDEDEALMDPDNPLMERVQAALFKQLSEQDTKLSIDLKDKEEAVRKALKKREEVGVELYSTQQQLARLQALLEGAQDNIAIIKNYREEAERALSHTSAQYKEEQQKKTTHSGNLDKHKQELEKISITLKQVDLYNDELRSKILVAKRTTLKAEEDILRQEAEKKRQDYFIDHLTDRLRRLQERRALYETQLLAQQKETKAAVDTLHDASTEMEAIQFEKRQLLHQWKSSLIGLQRRDEVLFNVDKGIQKNKDSLVSLNGEIAGFKQSLRRAQEQSEMLTMLQSKLEGETEHLKRMISTVADQRDKLMDTHVLYSKTLAKAEEELSNVNLERQAIQLEIAAVLKLTRQQTNTIRKIETEIAEHLQNQLSIEKGASGARKDNTRLRNLVHEKESTIANAMNELGNVKLDTLNASERLRRMKEDMRQVEKDLATKNDLIEKYEAEIRRRNDELGKKQSEMDLLNKKFDSLQNRSQEESMGPLEATIHNVSKLVEQKERDCMQLQQFWMRAQNELVSTSKKSNSLQEEMSDLKMRLAVLSRKKAVVNNQFESETKEIREHQRSIRSLQNDMVKINTLLSKQTQVQSVLEENNIGLEQEFRARLKIAELDSLRIEARIDELRDEKKRALQGLVEAERQLMLWEKKIQLAKETQAALDPNIGATEIREMSIEIHRMKLRYASMLKLQERMIAEMEKSVYRRESISTRTKTKGKGSSQAMLQKDIADLGKKIRMTLNDVTESEQDIQTLVSAQDSVAQQIQDSQKSCKDLESKEHTLLNVLEKALMQKQLAMGETLLHQRQARRYTELSQGKYTFLVKDEETRESEFEKQQEKLKQIGEVLESISEQYPHLRDTIDPVFTFLDTTAAIL</sequence>
<feature type="region of interest" description="Disordered" evidence="2">
    <location>
        <begin position="269"/>
        <end position="289"/>
    </location>
</feature>
<feature type="coiled-coil region" evidence="1">
    <location>
        <begin position="556"/>
        <end position="646"/>
    </location>
</feature>
<feature type="region of interest" description="Disordered" evidence="2">
    <location>
        <begin position="121"/>
        <end position="185"/>
    </location>
</feature>
<dbReference type="Pfam" id="PF08647">
    <property type="entry name" value="BRE1"/>
    <property type="match status" value="1"/>
</dbReference>
<dbReference type="GO" id="GO:0005737">
    <property type="term" value="C:cytoplasm"/>
    <property type="evidence" value="ECO:0007669"/>
    <property type="project" value="TreeGrafter"/>
</dbReference>
<dbReference type="OrthoDB" id="188741at2759"/>